<evidence type="ECO:0000313" key="9">
    <source>
        <dbReference type="EMBL" id="KAF2458686.1"/>
    </source>
</evidence>
<dbReference type="GO" id="GO:0000166">
    <property type="term" value="F:nucleotide binding"/>
    <property type="evidence" value="ECO:0007669"/>
    <property type="project" value="InterPro"/>
</dbReference>
<dbReference type="InterPro" id="IPR010997">
    <property type="entry name" value="HRDC-like_sf"/>
</dbReference>
<protein>
    <recommendedName>
        <fullName evidence="3">DNA-directed RNA polymerase III subunit RPC9</fullName>
    </recommendedName>
</protein>
<keyword evidence="4" id="KW-0240">DNA-directed RNA polymerase</keyword>
<proteinExistence type="inferred from homology"/>
<dbReference type="InterPro" id="IPR038324">
    <property type="entry name" value="Rpb4/RPC9_sf"/>
</dbReference>
<dbReference type="PANTHER" id="PTHR15561">
    <property type="entry name" value="CALCITONIN GENE-RELATED PEPTIDE-RECEPTOR COMPONENT PROTEIN"/>
    <property type="match status" value="1"/>
</dbReference>
<dbReference type="SMART" id="SM00657">
    <property type="entry name" value="RPOL4c"/>
    <property type="match status" value="1"/>
</dbReference>
<gene>
    <name evidence="9" type="ORF">BDY21DRAFT_341049</name>
</gene>
<evidence type="ECO:0000256" key="1">
    <source>
        <dbReference type="ARBA" id="ARBA00004123"/>
    </source>
</evidence>
<evidence type="ECO:0000256" key="3">
    <source>
        <dbReference type="ARBA" id="ARBA00016672"/>
    </source>
</evidence>
<feature type="region of interest" description="Disordered" evidence="7">
    <location>
        <begin position="135"/>
        <end position="156"/>
    </location>
</feature>
<organism evidence="9 10">
    <name type="scientific">Lineolata rhizophorae</name>
    <dbReference type="NCBI Taxonomy" id="578093"/>
    <lineage>
        <taxon>Eukaryota</taxon>
        <taxon>Fungi</taxon>
        <taxon>Dikarya</taxon>
        <taxon>Ascomycota</taxon>
        <taxon>Pezizomycotina</taxon>
        <taxon>Dothideomycetes</taxon>
        <taxon>Dothideomycetes incertae sedis</taxon>
        <taxon>Lineolatales</taxon>
        <taxon>Lineolataceae</taxon>
        <taxon>Lineolata</taxon>
    </lineage>
</organism>
<evidence type="ECO:0000256" key="2">
    <source>
        <dbReference type="ARBA" id="ARBA00006898"/>
    </source>
</evidence>
<accession>A0A6A6P3X7</accession>
<feature type="compositionally biased region" description="Gly residues" evidence="7">
    <location>
        <begin position="146"/>
        <end position="156"/>
    </location>
</feature>
<evidence type="ECO:0000259" key="8">
    <source>
        <dbReference type="SMART" id="SM00657"/>
    </source>
</evidence>
<name>A0A6A6P3X7_9PEZI</name>
<keyword evidence="6" id="KW-0539">Nucleus</keyword>
<dbReference type="PANTHER" id="PTHR15561:SF0">
    <property type="entry name" value="DNA-DIRECTED RNA POLYMERASE III SUBUNIT RPC9"/>
    <property type="match status" value="1"/>
</dbReference>
<dbReference type="AlphaFoldDB" id="A0A6A6P3X7"/>
<dbReference type="InterPro" id="IPR006590">
    <property type="entry name" value="RNA_pol_Rpb4/RPC9_core"/>
</dbReference>
<reference evidence="9" key="1">
    <citation type="journal article" date="2020" name="Stud. Mycol.">
        <title>101 Dothideomycetes genomes: a test case for predicting lifestyles and emergence of pathogens.</title>
        <authorList>
            <person name="Haridas S."/>
            <person name="Albert R."/>
            <person name="Binder M."/>
            <person name="Bloem J."/>
            <person name="Labutti K."/>
            <person name="Salamov A."/>
            <person name="Andreopoulos B."/>
            <person name="Baker S."/>
            <person name="Barry K."/>
            <person name="Bills G."/>
            <person name="Bluhm B."/>
            <person name="Cannon C."/>
            <person name="Castanera R."/>
            <person name="Culley D."/>
            <person name="Daum C."/>
            <person name="Ezra D."/>
            <person name="Gonzalez J."/>
            <person name="Henrissat B."/>
            <person name="Kuo A."/>
            <person name="Liang C."/>
            <person name="Lipzen A."/>
            <person name="Lutzoni F."/>
            <person name="Magnuson J."/>
            <person name="Mondo S."/>
            <person name="Nolan M."/>
            <person name="Ohm R."/>
            <person name="Pangilinan J."/>
            <person name="Park H.-J."/>
            <person name="Ramirez L."/>
            <person name="Alfaro M."/>
            <person name="Sun H."/>
            <person name="Tritt A."/>
            <person name="Yoshinaga Y."/>
            <person name="Zwiers L.-H."/>
            <person name="Turgeon B."/>
            <person name="Goodwin S."/>
            <person name="Spatafora J."/>
            <person name="Crous P."/>
            <person name="Grigoriev I."/>
        </authorList>
    </citation>
    <scope>NUCLEOTIDE SEQUENCE</scope>
    <source>
        <strain evidence="9">ATCC 16933</strain>
    </source>
</reference>
<dbReference type="GO" id="GO:0006384">
    <property type="term" value="P:transcription initiation at RNA polymerase III promoter"/>
    <property type="evidence" value="ECO:0007669"/>
    <property type="project" value="InterPro"/>
</dbReference>
<evidence type="ECO:0000256" key="4">
    <source>
        <dbReference type="ARBA" id="ARBA00022478"/>
    </source>
</evidence>
<keyword evidence="5" id="KW-0804">Transcription</keyword>
<dbReference type="EMBL" id="MU001677">
    <property type="protein sequence ID" value="KAF2458686.1"/>
    <property type="molecule type" value="Genomic_DNA"/>
</dbReference>
<dbReference type="Pfam" id="PF03874">
    <property type="entry name" value="RNA_pol_Rpb4"/>
    <property type="match status" value="1"/>
</dbReference>
<dbReference type="GO" id="GO:0005666">
    <property type="term" value="C:RNA polymerase III complex"/>
    <property type="evidence" value="ECO:0007669"/>
    <property type="project" value="InterPro"/>
</dbReference>
<keyword evidence="10" id="KW-1185">Reference proteome</keyword>
<evidence type="ECO:0000256" key="5">
    <source>
        <dbReference type="ARBA" id="ARBA00023163"/>
    </source>
</evidence>
<dbReference type="OrthoDB" id="1746530at2759"/>
<feature type="domain" description="RNA polymerase Rpb4/RPC9 core" evidence="8">
    <location>
        <begin position="1"/>
        <end position="133"/>
    </location>
</feature>
<sequence length="156" mass="17344">MKILETQSAVLTNYEVQAHLQDMQARYQAQDEAQPNGKPKPSNLDAVMKDVITYLVDENSPLAAPSYYSEEAVKELYARLEKFNLTKAELLMILNLRPKFSALDPIIEEADVRFSEEQLQEIVDIIRDVLGGEDVPVEGYEPAENGDGGSGKKATA</sequence>
<comment type="similarity">
    <text evidence="2">Belongs to the eukaryotic RPC9 RNA polymerase subunit family.</text>
</comment>
<dbReference type="SUPFAM" id="SSF47819">
    <property type="entry name" value="HRDC-like"/>
    <property type="match status" value="1"/>
</dbReference>
<evidence type="ECO:0000256" key="6">
    <source>
        <dbReference type="ARBA" id="ARBA00023242"/>
    </source>
</evidence>
<dbReference type="InterPro" id="IPR005574">
    <property type="entry name" value="Rpb4/RPC9"/>
</dbReference>
<evidence type="ECO:0000313" key="10">
    <source>
        <dbReference type="Proteomes" id="UP000799766"/>
    </source>
</evidence>
<evidence type="ECO:0000256" key="7">
    <source>
        <dbReference type="SAM" id="MobiDB-lite"/>
    </source>
</evidence>
<dbReference type="Gene3D" id="1.20.1250.40">
    <property type="match status" value="1"/>
</dbReference>
<dbReference type="Proteomes" id="UP000799766">
    <property type="component" value="Unassembled WGS sequence"/>
</dbReference>
<comment type="subcellular location">
    <subcellularLocation>
        <location evidence="1">Nucleus</location>
    </subcellularLocation>
</comment>
<dbReference type="InterPro" id="IPR038846">
    <property type="entry name" value="RPC9"/>
</dbReference>